<organism evidence="5 6">
    <name type="scientific">Xylella fastidiosa</name>
    <dbReference type="NCBI Taxonomy" id="2371"/>
    <lineage>
        <taxon>Bacteria</taxon>
        <taxon>Pseudomonadati</taxon>
        <taxon>Pseudomonadota</taxon>
        <taxon>Gammaproteobacteria</taxon>
        <taxon>Lysobacterales</taxon>
        <taxon>Lysobacteraceae</taxon>
        <taxon>Xylella</taxon>
    </lineage>
</organism>
<dbReference type="Pfam" id="PF07859">
    <property type="entry name" value="Abhydrolase_3"/>
    <property type="match status" value="1"/>
</dbReference>
<gene>
    <name evidence="5" type="ORF">XFHB_06590</name>
</gene>
<evidence type="ECO:0000256" key="2">
    <source>
        <dbReference type="ARBA" id="ARBA00022801"/>
    </source>
</evidence>
<evidence type="ECO:0000256" key="1">
    <source>
        <dbReference type="ARBA" id="ARBA00010515"/>
    </source>
</evidence>
<evidence type="ECO:0000313" key="6">
    <source>
        <dbReference type="Proteomes" id="UP000196980"/>
    </source>
</evidence>
<feature type="domain" description="Alpha/beta hydrolase fold-3" evidence="4">
    <location>
        <begin position="126"/>
        <end position="327"/>
    </location>
</feature>
<dbReference type="InterPro" id="IPR013094">
    <property type="entry name" value="AB_hydrolase_3"/>
</dbReference>
<feature type="signal peptide" evidence="3">
    <location>
        <begin position="1"/>
        <end position="34"/>
    </location>
</feature>
<sequence length="353" mass="37837">MPVTRMSPRTASRGLRQLALGLASACLAVSLAHAQQRPAALPVPKTVSPELQALIAAPPPPMWNDHPKDTQAWKTWAGNFDAGVEKLLPPLREKLGVTSTAGRMAGVPVFTLAPKELPAAHGDRVLLHLHGGGYVLGAGESGTLEAIFMAGIGGYRIVSVNYRMPPDHPYPAAMDDALAVYRELLKTTPAQNIGVFGTSTGGGMTLALVLRAKAEGLPLPAAIAPGTPWTDLTKTGDSYFTNEGVDNILVSYDGWLGDAARLYAAGHDLKDPMLSPVYGDVRGFPPTLLTTGTRDLFLSNTARMHLKLREAGVPADLMVFEGLSHAQYHMDANAPETRTHFQELARFFDRHLK</sequence>
<proteinExistence type="inferred from homology"/>
<accession>A0ABC8ADM3</accession>
<keyword evidence="2 5" id="KW-0378">Hydrolase</keyword>
<dbReference type="InterPro" id="IPR050300">
    <property type="entry name" value="GDXG_lipolytic_enzyme"/>
</dbReference>
<evidence type="ECO:0000313" key="5">
    <source>
        <dbReference type="EMBL" id="ALR06556.1"/>
    </source>
</evidence>
<dbReference type="KEGG" id="xfh:XFHB_06590"/>
<protein>
    <submittedName>
        <fullName evidence="5">Alpha/beta hydrolase</fullName>
    </submittedName>
</protein>
<dbReference type="AlphaFoldDB" id="A0ABC8ADM3"/>
<evidence type="ECO:0000259" key="4">
    <source>
        <dbReference type="Pfam" id="PF07859"/>
    </source>
</evidence>
<dbReference type="GO" id="GO:0016787">
    <property type="term" value="F:hydrolase activity"/>
    <property type="evidence" value="ECO:0007669"/>
    <property type="project" value="UniProtKB-KW"/>
</dbReference>
<dbReference type="EMBL" id="CP009885">
    <property type="protein sequence ID" value="ALR06556.1"/>
    <property type="molecule type" value="Genomic_DNA"/>
</dbReference>
<comment type="similarity">
    <text evidence="1">Belongs to the 'GDXG' lipolytic enzyme family.</text>
</comment>
<dbReference type="Proteomes" id="UP000196980">
    <property type="component" value="Chromosome"/>
</dbReference>
<name>A0ABC8ADM3_XYLFS</name>
<dbReference type="SUPFAM" id="SSF53474">
    <property type="entry name" value="alpha/beta-Hydrolases"/>
    <property type="match status" value="1"/>
</dbReference>
<reference evidence="6" key="1">
    <citation type="submission" date="2014-11" db="EMBL/GenBank/DDBJ databases">
        <title>Xylella fastidiosa Hib4 Genome Sequencing.</title>
        <authorList>
            <person name="Pierry P.M."/>
            <person name="da Silva A.M."/>
        </authorList>
    </citation>
    <scope>NUCLEOTIDE SEQUENCE [LARGE SCALE GENOMIC DNA]</scope>
    <source>
        <strain evidence="6">Hib4</strain>
    </source>
</reference>
<keyword evidence="3" id="KW-0732">Signal</keyword>
<dbReference type="PANTHER" id="PTHR48081">
    <property type="entry name" value="AB HYDROLASE SUPERFAMILY PROTEIN C4A8.06C"/>
    <property type="match status" value="1"/>
</dbReference>
<dbReference type="PANTHER" id="PTHR48081:SF30">
    <property type="entry name" value="ACETYL-HYDROLASE LIPR-RELATED"/>
    <property type="match status" value="1"/>
</dbReference>
<evidence type="ECO:0000256" key="3">
    <source>
        <dbReference type="SAM" id="SignalP"/>
    </source>
</evidence>
<feature type="chain" id="PRO_5044878750" evidence="3">
    <location>
        <begin position="35"/>
        <end position="353"/>
    </location>
</feature>
<dbReference type="Gene3D" id="3.40.50.1820">
    <property type="entry name" value="alpha/beta hydrolase"/>
    <property type="match status" value="1"/>
</dbReference>
<dbReference type="InterPro" id="IPR029058">
    <property type="entry name" value="AB_hydrolase_fold"/>
</dbReference>